<dbReference type="EMBL" id="CP101620">
    <property type="protein sequence ID" value="UTY37922.1"/>
    <property type="molecule type" value="Genomic_DNA"/>
</dbReference>
<dbReference type="EMBL" id="CP101620">
    <property type="protein sequence ID" value="UTY39193.1"/>
    <property type="molecule type" value="Genomic_DNA"/>
</dbReference>
<evidence type="ECO:0000313" key="1">
    <source>
        <dbReference type="EMBL" id="UTY37791.1"/>
    </source>
</evidence>
<dbReference type="Proteomes" id="UP001060112">
    <property type="component" value="Chromosome"/>
</dbReference>
<evidence type="ECO:0000313" key="4">
    <source>
        <dbReference type="EMBL" id="UTY39626.1"/>
    </source>
</evidence>
<evidence type="ECO:0000313" key="2">
    <source>
        <dbReference type="EMBL" id="UTY37922.1"/>
    </source>
</evidence>
<dbReference type="EMBL" id="CP101620">
    <property type="protein sequence ID" value="UTY37791.1"/>
    <property type="molecule type" value="Genomic_DNA"/>
</dbReference>
<gene>
    <name evidence="4" type="ORF">NMU03_02000</name>
    <name evidence="1" type="ORF">NMU03_08595</name>
    <name evidence="2" type="ORF">NMU03_09360</name>
    <name evidence="3" type="ORF">NMU03_16820</name>
</gene>
<organism evidence="1 5">
    <name type="scientific">Allocoprobacillus halotolerans</name>
    <dbReference type="NCBI Taxonomy" id="2944914"/>
    <lineage>
        <taxon>Bacteria</taxon>
        <taxon>Bacillati</taxon>
        <taxon>Bacillota</taxon>
        <taxon>Erysipelotrichia</taxon>
        <taxon>Erysipelotrichales</taxon>
        <taxon>Erysipelotrichaceae</taxon>
        <taxon>Allocoprobacillus</taxon>
    </lineage>
</organism>
<reference evidence="1" key="1">
    <citation type="submission" date="2022-07" db="EMBL/GenBank/DDBJ databases">
        <title>Faecal culturing of patients with breast cancer.</title>
        <authorList>
            <person name="Teng N.M.Y."/>
            <person name="Kiu R."/>
            <person name="Evans R."/>
            <person name="Baker D.J."/>
            <person name="Zenner C."/>
            <person name="Robinson S.D."/>
            <person name="Hall L.J."/>
        </authorList>
    </citation>
    <scope>NUCLEOTIDE SEQUENCE</scope>
    <source>
        <strain evidence="1">LH1062</strain>
    </source>
</reference>
<evidence type="ECO:0000313" key="5">
    <source>
        <dbReference type="Proteomes" id="UP001060112"/>
    </source>
</evidence>
<accession>A0ABY5HXL0</accession>
<dbReference type="RefSeq" id="WP_290137684.1">
    <property type="nucleotide sequence ID" value="NZ_CP101620.1"/>
</dbReference>
<evidence type="ECO:0000313" key="3">
    <source>
        <dbReference type="EMBL" id="UTY39193.1"/>
    </source>
</evidence>
<proteinExistence type="predicted"/>
<keyword evidence="5" id="KW-1185">Reference proteome</keyword>
<dbReference type="EMBL" id="CP101620">
    <property type="protein sequence ID" value="UTY39626.1"/>
    <property type="molecule type" value="Genomic_DNA"/>
</dbReference>
<name>A0ABY5HXL0_9FIRM</name>
<sequence>MKNKMDCMVIESFDGGLYVNILDQIYLMQEVPKHSPYSKEFDEEIKPKKEKINIFHQ</sequence>
<protein>
    <submittedName>
        <fullName evidence="1">Uncharacterized protein</fullName>
    </submittedName>
</protein>